<accession>A0A8T2QPD5</accession>
<evidence type="ECO:0000313" key="4">
    <source>
        <dbReference type="Proteomes" id="UP000825935"/>
    </source>
</evidence>
<feature type="repeat" description="PPR" evidence="2">
    <location>
        <begin position="583"/>
        <end position="617"/>
    </location>
</feature>
<dbReference type="FunFam" id="1.25.40.10:FF:000285">
    <property type="entry name" value="Pentatricopeptide repeat-containing protein, chloroplastic"/>
    <property type="match status" value="1"/>
</dbReference>
<dbReference type="InterPro" id="IPR046960">
    <property type="entry name" value="PPR_At4g14850-like_plant"/>
</dbReference>
<reference evidence="3" key="1">
    <citation type="submission" date="2021-08" db="EMBL/GenBank/DDBJ databases">
        <title>WGS assembly of Ceratopteris richardii.</title>
        <authorList>
            <person name="Marchant D.B."/>
            <person name="Chen G."/>
            <person name="Jenkins J."/>
            <person name="Shu S."/>
            <person name="Leebens-Mack J."/>
            <person name="Grimwood J."/>
            <person name="Schmutz J."/>
            <person name="Soltis P."/>
            <person name="Soltis D."/>
            <person name="Chen Z.-H."/>
        </authorList>
    </citation>
    <scope>NUCLEOTIDE SEQUENCE</scope>
    <source>
        <strain evidence="3">Whitten #5841</strain>
        <tissue evidence="3">Leaf</tissue>
    </source>
</reference>
<dbReference type="PROSITE" id="PS51375">
    <property type="entry name" value="PPR"/>
    <property type="match status" value="8"/>
</dbReference>
<feature type="repeat" description="PPR" evidence="2">
    <location>
        <begin position="548"/>
        <end position="582"/>
    </location>
</feature>
<dbReference type="PANTHER" id="PTHR47926">
    <property type="entry name" value="PENTATRICOPEPTIDE REPEAT-CONTAINING PROTEIN"/>
    <property type="match status" value="1"/>
</dbReference>
<evidence type="ECO:0000256" key="2">
    <source>
        <dbReference type="PROSITE-ProRule" id="PRU00708"/>
    </source>
</evidence>
<dbReference type="Pfam" id="PF01535">
    <property type="entry name" value="PPR"/>
    <property type="match status" value="6"/>
</dbReference>
<evidence type="ECO:0000256" key="1">
    <source>
        <dbReference type="ARBA" id="ARBA00022737"/>
    </source>
</evidence>
<dbReference type="Proteomes" id="UP000825935">
    <property type="component" value="Chromosome 33"/>
</dbReference>
<name>A0A8T2QPD5_CERRI</name>
<evidence type="ECO:0008006" key="5">
    <source>
        <dbReference type="Google" id="ProtNLM"/>
    </source>
</evidence>
<dbReference type="NCBIfam" id="TIGR00756">
    <property type="entry name" value="PPR"/>
    <property type="match status" value="5"/>
</dbReference>
<dbReference type="InterPro" id="IPR002885">
    <property type="entry name" value="PPR_rpt"/>
</dbReference>
<feature type="repeat" description="PPR" evidence="2">
    <location>
        <begin position="653"/>
        <end position="687"/>
    </location>
</feature>
<dbReference type="FunFam" id="1.25.40.10:FF:000393">
    <property type="entry name" value="Pentatricopeptide repeat-containing protein At1g20230"/>
    <property type="match status" value="1"/>
</dbReference>
<feature type="repeat" description="PPR" evidence="2">
    <location>
        <begin position="310"/>
        <end position="345"/>
    </location>
</feature>
<dbReference type="AlphaFoldDB" id="A0A8T2QPD5"/>
<feature type="repeat" description="PPR" evidence="2">
    <location>
        <begin position="346"/>
        <end position="380"/>
    </location>
</feature>
<keyword evidence="1" id="KW-0677">Repeat</keyword>
<sequence length="1007" mass="112707">MLESKRYPNCFAHFKTLCKNGHLCKAMQNLQELQNSGVYVSPSIYHCLLQACVKTKNFFIGRNTLSLITKIGLFPDVVFGAVLIRMFAACGRLQEARWVFAISPQTDVLSWTAIMSAHTMHEHNEEAIQLFAKLQQVNLQVDQHILVIILKACSSMTSLTNGTLVHSYSIEIGLEADTYVGNALIDMYAKCGSLKDARVVFDALPTPSVVTWTLMIVGFTEHALGWEALQLFWLMESMGTIEPDKTIFVCVLKVCSSLNALDEGYLVHARVVEAAHEKVLTVNNTLIDMYAKYGCLEDARNLFQSNSERSLVTWNTMIAAFSHQQGQEQEAFHLLQVMRDDGMQPSNLTWNAMISGLVQQGQAQQALQLYWKLLGEGILPDAAIFISVLKGCSVVQSVELGWVTHSYVIEMHHDLDITVCNTLIDMYGRCASLQDARNVFDCTSKQNVISWTTMISSYLQRQLHEEAFLLFEQMKSYGVEPNYVTFLSMIKGCSNQASLMWARAIHDHIIKFKFEMDTFVCNSLIDMYTKCGTLEDACSVFDNMPRKCVVAWTAIIAGFAQNGHIKQADSLFKHMQKDGVKPNIFTWNAMLAGTADHGHDVECLYLFQQMQERGVEVDEMTLVSVVKSCGNLALLNLGSIAHHIIIETSLEHDVHVCNTLIDMYVKCGSIIHAKSLFNTLPKQKVEAWNALLGGYPDNLLNQVDTGNCSEKLQCKTTLPSEFNIMDSFSGCSGIVALTREELNCALPSESRSISSKTVCIQQVSANLEDAYKESKNCSDQECPTLFMHKNNPGSLMEILNFMHATGSKPDDITFISLLSSCCEMGLLHMGCELFSSMTQDFGITPKLDHFNCLVSLISNSGCWNEAEDLLQTMPFPADIIGWTSLLCRSHGNIDLGERCFEQVISLDNRDAAGFQQMADMYSDAGMWRGADRVENWRQFLNSWKKPGKACVEIDEIAHVFVVGDKTHSQIESVYLKMHSLNIQLKLEGYTPQPPIHKGLDECMFNCG</sequence>
<dbReference type="InterPro" id="IPR011990">
    <property type="entry name" value="TPR-like_helical_dom_sf"/>
</dbReference>
<feature type="repeat" description="PPR" evidence="2">
    <location>
        <begin position="810"/>
        <end position="845"/>
    </location>
</feature>
<dbReference type="EMBL" id="CM035438">
    <property type="protein sequence ID" value="KAH7285444.1"/>
    <property type="molecule type" value="Genomic_DNA"/>
</dbReference>
<dbReference type="FunFam" id="1.25.40.10:FF:000158">
    <property type="entry name" value="pentatricopeptide repeat-containing protein At2g33680"/>
    <property type="match status" value="1"/>
</dbReference>
<feature type="repeat" description="PPR" evidence="2">
    <location>
        <begin position="447"/>
        <end position="481"/>
    </location>
</feature>
<dbReference type="Pfam" id="PF13041">
    <property type="entry name" value="PPR_2"/>
    <property type="match status" value="3"/>
</dbReference>
<dbReference type="Gene3D" id="1.25.40.10">
    <property type="entry name" value="Tetratricopeptide repeat domain"/>
    <property type="match status" value="7"/>
</dbReference>
<feature type="repeat" description="PPR" evidence="2">
    <location>
        <begin position="517"/>
        <end position="547"/>
    </location>
</feature>
<evidence type="ECO:0000313" key="3">
    <source>
        <dbReference type="EMBL" id="KAH7285444.1"/>
    </source>
</evidence>
<dbReference type="Pfam" id="PF13812">
    <property type="entry name" value="PPR_3"/>
    <property type="match status" value="1"/>
</dbReference>
<comment type="caution">
    <text evidence="3">The sequence shown here is derived from an EMBL/GenBank/DDBJ whole genome shotgun (WGS) entry which is preliminary data.</text>
</comment>
<keyword evidence="4" id="KW-1185">Reference proteome</keyword>
<gene>
    <name evidence="3" type="ORF">KP509_33G028300</name>
</gene>
<dbReference type="OMA" id="HCENAIS"/>
<dbReference type="FunFam" id="1.25.40.10:FF:000344">
    <property type="entry name" value="Pentatricopeptide repeat-containing protein"/>
    <property type="match status" value="1"/>
</dbReference>
<dbReference type="GO" id="GO:0009451">
    <property type="term" value="P:RNA modification"/>
    <property type="evidence" value="ECO:0007669"/>
    <property type="project" value="InterPro"/>
</dbReference>
<protein>
    <recommendedName>
        <fullName evidence="5">Pentatricopeptide repeat-containing protein</fullName>
    </recommendedName>
</protein>
<dbReference type="GO" id="GO:0048731">
    <property type="term" value="P:system development"/>
    <property type="evidence" value="ECO:0007669"/>
    <property type="project" value="UniProtKB-ARBA"/>
</dbReference>
<dbReference type="OrthoDB" id="185373at2759"/>
<proteinExistence type="predicted"/>
<dbReference type="GO" id="GO:0003723">
    <property type="term" value="F:RNA binding"/>
    <property type="evidence" value="ECO:0007669"/>
    <property type="project" value="InterPro"/>
</dbReference>
<organism evidence="3 4">
    <name type="scientific">Ceratopteris richardii</name>
    <name type="common">Triangle waterfern</name>
    <dbReference type="NCBI Taxonomy" id="49495"/>
    <lineage>
        <taxon>Eukaryota</taxon>
        <taxon>Viridiplantae</taxon>
        <taxon>Streptophyta</taxon>
        <taxon>Embryophyta</taxon>
        <taxon>Tracheophyta</taxon>
        <taxon>Polypodiopsida</taxon>
        <taxon>Polypodiidae</taxon>
        <taxon>Polypodiales</taxon>
        <taxon>Pteridineae</taxon>
        <taxon>Pteridaceae</taxon>
        <taxon>Parkerioideae</taxon>
        <taxon>Ceratopteris</taxon>
    </lineage>
</organism>